<evidence type="ECO:0000256" key="4">
    <source>
        <dbReference type="ARBA" id="ARBA00023004"/>
    </source>
</evidence>
<evidence type="ECO:0000256" key="1">
    <source>
        <dbReference type="ARBA" id="ARBA00010643"/>
    </source>
</evidence>
<evidence type="ECO:0000256" key="7">
    <source>
        <dbReference type="PIRSR" id="PIRSR000216-1"/>
    </source>
</evidence>
<dbReference type="GO" id="GO:0051537">
    <property type="term" value="F:2 iron, 2 sulfur cluster binding"/>
    <property type="evidence" value="ECO:0007669"/>
    <property type="project" value="UniProtKB-KW"/>
</dbReference>
<keyword evidence="5 7" id="KW-0411">Iron-sulfur</keyword>
<sequence length="182" mass="19961">MSILNNKLKSATTASQNDHPSGDKRFKVLDVTMKRDQYRQDSLIEILHKAQELFGYLEDDVLVYVARALKLPLSRVYGVATFYHLFSLKPAGNHTCVVCLGTACYVKGGETILKALEAKLSIHPGETSEDGEISLMSARCIGACGIAPAVVFDGTVAGKQGTDTVLEKVNTWQKEGKQWTIR</sequence>
<name>A0A401IH02_APHSA</name>
<dbReference type="PANTHER" id="PTHR43342:SF2">
    <property type="entry name" value="POTENTIAL NAD-REDUCING HYDROGENASE SUBUNIT"/>
    <property type="match status" value="1"/>
</dbReference>
<comment type="similarity">
    <text evidence="1">Belongs to the complex I 24 kDa subunit family.</text>
</comment>
<keyword evidence="10" id="KW-1185">Reference proteome</keyword>
<keyword evidence="3 7" id="KW-0479">Metal-binding</keyword>
<feature type="binding site" evidence="7">
    <location>
        <position position="140"/>
    </location>
    <ligand>
        <name>[2Fe-2S] cluster</name>
        <dbReference type="ChEBI" id="CHEBI:190135"/>
    </ligand>
</feature>
<comment type="caution">
    <text evidence="9">The sequence shown here is derived from an EMBL/GenBank/DDBJ whole genome shotgun (WGS) entry which is preliminary data.</text>
</comment>
<proteinExistence type="inferred from homology"/>
<dbReference type="GO" id="GO:0046872">
    <property type="term" value="F:metal ion binding"/>
    <property type="evidence" value="ECO:0007669"/>
    <property type="project" value="UniProtKB-KW"/>
</dbReference>
<accession>A0A401IH02</accession>
<feature type="compositionally biased region" description="Polar residues" evidence="8">
    <location>
        <begin position="1"/>
        <end position="19"/>
    </location>
</feature>
<evidence type="ECO:0000313" key="10">
    <source>
        <dbReference type="Proteomes" id="UP000287247"/>
    </source>
</evidence>
<dbReference type="InterPro" id="IPR002023">
    <property type="entry name" value="NuoE-like"/>
</dbReference>
<keyword evidence="2 7" id="KW-0001">2Fe-2S</keyword>
<feature type="region of interest" description="Disordered" evidence="8">
    <location>
        <begin position="1"/>
        <end position="23"/>
    </location>
</feature>
<feature type="binding site" evidence="7">
    <location>
        <position position="99"/>
    </location>
    <ligand>
        <name>[2Fe-2S] cluster</name>
        <dbReference type="ChEBI" id="CHEBI:190135"/>
    </ligand>
</feature>
<dbReference type="PANTHER" id="PTHR43342">
    <property type="entry name" value="NADH-QUINONE OXIDOREDUCTASE, E SUBUNIT"/>
    <property type="match status" value="1"/>
</dbReference>
<dbReference type="SUPFAM" id="SSF52833">
    <property type="entry name" value="Thioredoxin-like"/>
    <property type="match status" value="1"/>
</dbReference>
<gene>
    <name evidence="9" type="ORF">AsFPU1_1900</name>
</gene>
<keyword evidence="4 7" id="KW-0408">Iron</keyword>
<dbReference type="Gene3D" id="1.10.10.1590">
    <property type="entry name" value="NADH-quinone oxidoreductase subunit E"/>
    <property type="match status" value="1"/>
</dbReference>
<dbReference type="AlphaFoldDB" id="A0A401IH02"/>
<reference evidence="10" key="1">
    <citation type="submission" date="2017-05" db="EMBL/GenBank/DDBJ databases">
        <title>Physiological properties and genetic analysis related to exopolysaccharide production of fresh-water unicellular cyanobacterium Aphanothece sacrum, Suizenji Nori, that has been cultured as a food source in Japan.</title>
        <authorList>
            <person name="Kanesaki Y."/>
            <person name="Yoshikawa S."/>
            <person name="Ohki K."/>
        </authorList>
    </citation>
    <scope>NUCLEOTIDE SEQUENCE [LARGE SCALE GENOMIC DNA]</scope>
    <source>
        <strain evidence="10">FPU1</strain>
    </source>
</reference>
<dbReference type="Proteomes" id="UP000287247">
    <property type="component" value="Unassembled WGS sequence"/>
</dbReference>
<dbReference type="InterPro" id="IPR042128">
    <property type="entry name" value="NuoE_dom"/>
</dbReference>
<dbReference type="PIRSF" id="PIRSF000216">
    <property type="entry name" value="NADH_DH_24kDa"/>
    <property type="match status" value="1"/>
</dbReference>
<dbReference type="OrthoDB" id="9807941at2"/>
<dbReference type="NCBIfam" id="NF005747">
    <property type="entry name" value="PRK07571.1"/>
    <property type="match status" value="1"/>
</dbReference>
<comment type="cofactor">
    <cofactor evidence="7">
        <name>[2Fe-2S] cluster</name>
        <dbReference type="ChEBI" id="CHEBI:190135"/>
    </cofactor>
    <text evidence="7">Binds 1 [2Fe-2S] cluster.</text>
</comment>
<dbReference type="Pfam" id="PF01257">
    <property type="entry name" value="2Fe-2S_thioredx"/>
    <property type="match status" value="1"/>
</dbReference>
<protein>
    <submittedName>
        <fullName evidence="9">NADH ubiquinone oxidoreductase 24 kDa subunit</fullName>
    </submittedName>
</protein>
<keyword evidence="9" id="KW-0830">Ubiquinone</keyword>
<dbReference type="InterPro" id="IPR041921">
    <property type="entry name" value="NuoE_N"/>
</dbReference>
<organism evidence="9 10">
    <name type="scientific">Aphanothece sacrum FPU1</name>
    <dbReference type="NCBI Taxonomy" id="1920663"/>
    <lineage>
        <taxon>Bacteria</taxon>
        <taxon>Bacillati</taxon>
        <taxon>Cyanobacteriota</taxon>
        <taxon>Cyanophyceae</taxon>
        <taxon>Oscillatoriophycideae</taxon>
        <taxon>Chroococcales</taxon>
        <taxon>Aphanothecaceae</taxon>
        <taxon>Aphanothece</taxon>
    </lineage>
</organism>
<evidence type="ECO:0000256" key="3">
    <source>
        <dbReference type="ARBA" id="ARBA00022723"/>
    </source>
</evidence>
<comment type="cofactor">
    <cofactor evidence="6">
        <name>[2Fe-2S] cluster</name>
        <dbReference type="ChEBI" id="CHEBI:190135"/>
    </cofactor>
</comment>
<evidence type="ECO:0000256" key="6">
    <source>
        <dbReference type="ARBA" id="ARBA00034078"/>
    </source>
</evidence>
<evidence type="ECO:0000313" key="9">
    <source>
        <dbReference type="EMBL" id="GBF80499.1"/>
    </source>
</evidence>
<dbReference type="GO" id="GO:0016491">
    <property type="term" value="F:oxidoreductase activity"/>
    <property type="evidence" value="ECO:0007669"/>
    <property type="project" value="InterPro"/>
</dbReference>
<dbReference type="EMBL" id="BDQK01000008">
    <property type="protein sequence ID" value="GBF80499.1"/>
    <property type="molecule type" value="Genomic_DNA"/>
</dbReference>
<dbReference type="InterPro" id="IPR036249">
    <property type="entry name" value="Thioredoxin-like_sf"/>
</dbReference>
<feature type="binding site" evidence="7">
    <location>
        <position position="104"/>
    </location>
    <ligand>
        <name>[2Fe-2S] cluster</name>
        <dbReference type="ChEBI" id="CHEBI:190135"/>
    </ligand>
</feature>
<feature type="binding site" evidence="7">
    <location>
        <position position="144"/>
    </location>
    <ligand>
        <name>[2Fe-2S] cluster</name>
        <dbReference type="ChEBI" id="CHEBI:190135"/>
    </ligand>
</feature>
<dbReference type="InterPro" id="IPR028431">
    <property type="entry name" value="NADP_DH_HndA-like"/>
</dbReference>
<dbReference type="CDD" id="cd03064">
    <property type="entry name" value="TRX_Fd_NuoE"/>
    <property type="match status" value="1"/>
</dbReference>
<dbReference type="Gene3D" id="3.40.30.10">
    <property type="entry name" value="Glutaredoxin"/>
    <property type="match status" value="1"/>
</dbReference>
<evidence type="ECO:0000256" key="5">
    <source>
        <dbReference type="ARBA" id="ARBA00023014"/>
    </source>
</evidence>
<evidence type="ECO:0000256" key="2">
    <source>
        <dbReference type="ARBA" id="ARBA00022714"/>
    </source>
</evidence>
<evidence type="ECO:0000256" key="8">
    <source>
        <dbReference type="SAM" id="MobiDB-lite"/>
    </source>
</evidence>